<reference evidence="2" key="2">
    <citation type="journal article" date="2020" name="mSystems">
        <title>Genome- and Community-Level Interaction Insights into Carbon Utilization and Element Cycling Functions of Hydrothermarchaeota in Hydrothermal Sediment.</title>
        <authorList>
            <person name="Zhou Z."/>
            <person name="Liu Y."/>
            <person name="Xu W."/>
            <person name="Pan J."/>
            <person name="Luo Z.H."/>
            <person name="Li M."/>
        </authorList>
    </citation>
    <scope>NUCLEOTIDE SEQUENCE [LARGE SCALE GENOMIC DNA]</scope>
    <source>
        <strain evidence="2">HyVt-386</strain>
    </source>
</reference>
<dbReference type="PANTHER" id="PTHR43437:SF3">
    <property type="entry name" value="HYDROXYACYL-THIOESTER DEHYDRATASE TYPE 2, MITOCHONDRIAL"/>
    <property type="match status" value="1"/>
</dbReference>
<proteinExistence type="predicted"/>
<organism evidence="3 4">
    <name type="scientific">Candidatus Syntropharchaeum butanivorans</name>
    <dbReference type="NCBI Taxonomy" id="1839936"/>
    <lineage>
        <taxon>Archaea</taxon>
        <taxon>Methanobacteriati</taxon>
        <taxon>Methanobacteriota</taxon>
        <taxon>Stenosarchaea group</taxon>
        <taxon>Methanomicrobia</taxon>
        <taxon>Methanosarcinales</taxon>
        <taxon>ANME-2 cluster</taxon>
        <taxon>Candidatus Syntropharchaeum</taxon>
    </lineage>
</organism>
<dbReference type="Proteomes" id="UP000885936">
    <property type="component" value="Unassembled WGS sequence"/>
</dbReference>
<dbReference type="GO" id="GO:0019171">
    <property type="term" value="F:(3R)-hydroxyacyl-[acyl-carrier-protein] dehydratase activity"/>
    <property type="evidence" value="ECO:0007669"/>
    <property type="project" value="TreeGrafter"/>
</dbReference>
<comment type="caution">
    <text evidence="3">The sequence shown here is derived from an EMBL/GenBank/DDBJ whole genome shotgun (WGS) entry which is preliminary data.</text>
</comment>
<dbReference type="PANTHER" id="PTHR43437">
    <property type="entry name" value="HYDROXYACYL-THIOESTER DEHYDRATASE TYPE 2, MITOCHONDRIAL-RELATED"/>
    <property type="match status" value="1"/>
</dbReference>
<reference evidence="3 4" key="1">
    <citation type="submission" date="2016-05" db="EMBL/GenBank/DDBJ databases">
        <title>Microbial consortia oxidize butane by reversing methanogenesis.</title>
        <authorList>
            <person name="Laso-Perez R."/>
            <person name="Richter M."/>
            <person name="Wegener G."/>
            <person name="Musat F."/>
        </authorList>
    </citation>
    <scope>NUCLEOTIDE SEQUENCE [LARGE SCALE GENOMIC DNA]</scope>
    <source>
        <strain evidence="3">BOX1</strain>
    </source>
</reference>
<dbReference type="AlphaFoldDB" id="A0A1F2P7D3"/>
<dbReference type="EMBL" id="DRIE01000099">
    <property type="protein sequence ID" value="HEC57371.1"/>
    <property type="molecule type" value="Genomic_DNA"/>
</dbReference>
<dbReference type="Gene3D" id="3.10.129.10">
    <property type="entry name" value="Hotdog Thioesterase"/>
    <property type="match status" value="1"/>
</dbReference>
<dbReference type="Pfam" id="PF01575">
    <property type="entry name" value="MaoC_dehydratas"/>
    <property type="match status" value="1"/>
</dbReference>
<sequence>MAEAKDAYLRIKVGDRYSFSKTVTEADIVAFAGITGDFNPLHIDEVSAGKTQFKGRIAHGMLTAGFISATLSNLPGIVLYISQTLHFRLPVRIGDTITAISEVIEKRDRKNEILLSTVCKNQDDEVVLEGEAVVRII</sequence>
<evidence type="ECO:0000259" key="1">
    <source>
        <dbReference type="Pfam" id="PF01575"/>
    </source>
</evidence>
<dbReference type="Proteomes" id="UP000185779">
    <property type="component" value="Unassembled WGS sequence"/>
</dbReference>
<dbReference type="InterPro" id="IPR050965">
    <property type="entry name" value="UPF0336/Enoyl-CoA_hydratase"/>
</dbReference>
<gene>
    <name evidence="2" type="ORF">ENI32_05770</name>
    <name evidence="3" type="ORF">SBU_000568</name>
</gene>
<accession>A0A1F2P7D3</accession>
<evidence type="ECO:0000313" key="2">
    <source>
        <dbReference type="EMBL" id="HEC57371.1"/>
    </source>
</evidence>
<dbReference type="SUPFAM" id="SSF54637">
    <property type="entry name" value="Thioesterase/thiol ester dehydrase-isomerase"/>
    <property type="match status" value="1"/>
</dbReference>
<dbReference type="EMBL" id="LYOR01000002">
    <property type="protein sequence ID" value="OFV66601.1"/>
    <property type="molecule type" value="Genomic_DNA"/>
</dbReference>
<evidence type="ECO:0000313" key="3">
    <source>
        <dbReference type="EMBL" id="OFV66601.1"/>
    </source>
</evidence>
<dbReference type="InterPro" id="IPR029069">
    <property type="entry name" value="HotDog_dom_sf"/>
</dbReference>
<dbReference type="GO" id="GO:0006633">
    <property type="term" value="P:fatty acid biosynthetic process"/>
    <property type="evidence" value="ECO:0007669"/>
    <property type="project" value="TreeGrafter"/>
</dbReference>
<evidence type="ECO:0000313" key="4">
    <source>
        <dbReference type="Proteomes" id="UP000185779"/>
    </source>
</evidence>
<dbReference type="InterPro" id="IPR002539">
    <property type="entry name" value="MaoC-like_dom"/>
</dbReference>
<dbReference type="STRING" id="1839936.SBU_000568"/>
<keyword evidence="4" id="KW-1185">Reference proteome</keyword>
<feature type="domain" description="MaoC-like" evidence="1">
    <location>
        <begin position="20"/>
        <end position="114"/>
    </location>
</feature>
<name>A0A1F2P7D3_9EURY</name>
<dbReference type="CDD" id="cd03449">
    <property type="entry name" value="R_hydratase"/>
    <property type="match status" value="1"/>
</dbReference>
<protein>
    <submittedName>
        <fullName evidence="3">MaoC domain containing protein dehydratase</fullName>
    </submittedName>
    <submittedName>
        <fullName evidence="2">MaoC family dehydratase</fullName>
    </submittedName>
</protein>